<reference evidence="6" key="1">
    <citation type="submission" date="2019-11" db="EMBL/GenBank/DDBJ databases">
        <title>The nuclear and mitochondrial genomes of Frieseomelitta varia - a highly eusocial stingless bee (Meliponini) with a permanently sterile worker caste.</title>
        <authorList>
            <person name="Freitas F.C.P."/>
            <person name="Lourenco A.P."/>
            <person name="Nunes F.M.F."/>
            <person name="Paschoal A.R."/>
            <person name="Abreu F.C.P."/>
            <person name="Barbin F.O."/>
            <person name="Bataglia L."/>
            <person name="Cardoso-Junior C.A.M."/>
            <person name="Cervoni M.S."/>
            <person name="Silva S.R."/>
            <person name="Dalarmi F."/>
            <person name="Del Lama M.A."/>
            <person name="Depintor T.S."/>
            <person name="Ferreira K.M."/>
            <person name="Goria P.S."/>
            <person name="Jaskot M.C."/>
            <person name="Lago D.C."/>
            <person name="Luna-Lucena D."/>
            <person name="Moda L.M."/>
            <person name="Nascimento L."/>
            <person name="Pedrino M."/>
            <person name="Rabico F.O."/>
            <person name="Sanches F.C."/>
            <person name="Santos D.E."/>
            <person name="Santos C.G."/>
            <person name="Vieira J."/>
            <person name="Lopes T.F."/>
            <person name="Barchuk A.R."/>
            <person name="Hartfelder K."/>
            <person name="Simoes Z.L.P."/>
            <person name="Bitondi M.M.G."/>
            <person name="Pinheiro D.G."/>
        </authorList>
    </citation>
    <scope>NUCLEOTIDE SEQUENCE</scope>
    <source>
        <strain evidence="6">USP_RPSP 00005682</strain>
        <tissue evidence="6">Whole individual</tissue>
    </source>
</reference>
<keyword evidence="7" id="KW-1185">Reference proteome</keyword>
<feature type="domain" description="GDP/GTP exchange factor Sec2 N-terminal" evidence="5">
    <location>
        <begin position="96"/>
        <end position="166"/>
    </location>
</feature>
<dbReference type="Pfam" id="PF06428">
    <property type="entry name" value="Sec2p"/>
    <property type="match status" value="1"/>
</dbReference>
<dbReference type="InterPro" id="IPR009449">
    <property type="entry name" value="Sec2_N"/>
</dbReference>
<dbReference type="Pfam" id="PF25555">
    <property type="entry name" value="RAB3A-like_C"/>
    <property type="match status" value="1"/>
</dbReference>
<organism evidence="6 7">
    <name type="scientific">Frieseomelitta varia</name>
    <dbReference type="NCBI Taxonomy" id="561572"/>
    <lineage>
        <taxon>Eukaryota</taxon>
        <taxon>Metazoa</taxon>
        <taxon>Ecdysozoa</taxon>
        <taxon>Arthropoda</taxon>
        <taxon>Hexapoda</taxon>
        <taxon>Insecta</taxon>
        <taxon>Pterygota</taxon>
        <taxon>Neoptera</taxon>
        <taxon>Endopterygota</taxon>
        <taxon>Hymenoptera</taxon>
        <taxon>Apocrita</taxon>
        <taxon>Aculeata</taxon>
        <taxon>Apoidea</taxon>
        <taxon>Anthophila</taxon>
        <taxon>Apidae</taxon>
        <taxon>Frieseomelitta</taxon>
    </lineage>
</organism>
<dbReference type="GO" id="GO:0005085">
    <property type="term" value="F:guanyl-nucleotide exchange factor activity"/>
    <property type="evidence" value="ECO:0007669"/>
    <property type="project" value="InterPro"/>
</dbReference>
<dbReference type="PANTHER" id="PTHR14430">
    <property type="entry name" value="RABIN3-RELATED"/>
    <property type="match status" value="1"/>
</dbReference>
<feature type="compositionally biased region" description="Basic and acidic residues" evidence="4">
    <location>
        <begin position="201"/>
        <end position="211"/>
    </location>
</feature>
<evidence type="ECO:0000259" key="5">
    <source>
        <dbReference type="Pfam" id="PF06428"/>
    </source>
</evidence>
<accession>A0A833S4H0</accession>
<gene>
    <name evidence="6" type="ORF">E2986_10389</name>
</gene>
<dbReference type="CDD" id="cd21044">
    <property type="entry name" value="Rab11BD_RAB3IP_like"/>
    <property type="match status" value="1"/>
</dbReference>
<dbReference type="Proteomes" id="UP000655588">
    <property type="component" value="Unassembled WGS sequence"/>
</dbReference>
<comment type="similarity">
    <text evidence="2">Belongs to the SEC2 family.</text>
</comment>
<evidence type="ECO:0000256" key="3">
    <source>
        <dbReference type="SAM" id="Coils"/>
    </source>
</evidence>
<proteinExistence type="inferred from homology"/>
<feature type="coiled-coil region" evidence="3">
    <location>
        <begin position="95"/>
        <end position="143"/>
    </location>
</feature>
<dbReference type="Gene3D" id="1.20.5.4880">
    <property type="match status" value="1"/>
</dbReference>
<feature type="compositionally biased region" description="Basic and acidic residues" evidence="4">
    <location>
        <begin position="244"/>
        <end position="266"/>
    </location>
</feature>
<protein>
    <recommendedName>
        <fullName evidence="5">GDP/GTP exchange factor Sec2 N-terminal domain-containing protein</fullName>
    </recommendedName>
</protein>
<sequence>MEQRNPAKSHDTLARLNKNEHKLFENQNHCIKPLPITFNEEDVEIINNKDSVNDSTKLNHCNNSSKPLLCIKDSQNSQEKEPPSPTTLQWGRAIAEVKEHAVAKLQDELKRAHEELKLKDEEVTRLSRIKQDVEVELEELTASLFQEAHNMVREANIRQATAERLLEESRMKAEVLAAEVAALKTLVLTSTPAKPNFHLHPQIDTKNRPSSEDTQQGLFARKHRRSPSHFNLKYGRENSPPDSPLKEQRPSLPSDRETLEKDWKKDSEKEKDKECKDFGLEVDPRVHTEFLKWKANPCVDKGDPFVDRIFKEDIDLCLDFPNKELGTKVRQAVLDGIIFIEAISDKTKFTFPKKCVLLEAPRQCYYRMRLGDQENQWYSISQICRNRIIAVCDFLNYLRYIERGLVKSSGKY</sequence>
<dbReference type="AlphaFoldDB" id="A0A833S4H0"/>
<keyword evidence="1 3" id="KW-0175">Coiled coil</keyword>
<comment type="caution">
    <text evidence="6">The sequence shown here is derived from an EMBL/GenBank/DDBJ whole genome shotgun (WGS) entry which is preliminary data.</text>
</comment>
<dbReference type="InterPro" id="IPR040351">
    <property type="entry name" value="RAB3IL/RAB3IP/Sec2"/>
</dbReference>
<evidence type="ECO:0000256" key="2">
    <source>
        <dbReference type="ARBA" id="ARBA00025794"/>
    </source>
</evidence>
<dbReference type="SUPFAM" id="SSF144284">
    <property type="entry name" value="Sec2 N-terminal region"/>
    <property type="match status" value="1"/>
</dbReference>
<evidence type="ECO:0000256" key="4">
    <source>
        <dbReference type="SAM" id="MobiDB-lite"/>
    </source>
</evidence>
<dbReference type="GO" id="GO:0070319">
    <property type="term" value="C:Golgi to plasma membrane transport vesicle"/>
    <property type="evidence" value="ECO:0007669"/>
    <property type="project" value="TreeGrafter"/>
</dbReference>
<evidence type="ECO:0000313" key="6">
    <source>
        <dbReference type="EMBL" id="KAF3427277.1"/>
    </source>
</evidence>
<evidence type="ECO:0000256" key="1">
    <source>
        <dbReference type="ARBA" id="ARBA00023054"/>
    </source>
</evidence>
<dbReference type="PANTHER" id="PTHR14430:SF0">
    <property type="entry name" value="SEC2P DOMAIN-CONTAINING PROTEIN"/>
    <property type="match status" value="1"/>
</dbReference>
<dbReference type="GO" id="GO:0006887">
    <property type="term" value="P:exocytosis"/>
    <property type="evidence" value="ECO:0007669"/>
    <property type="project" value="TreeGrafter"/>
</dbReference>
<dbReference type="EMBL" id="WNWW01000265">
    <property type="protein sequence ID" value="KAF3427277.1"/>
    <property type="molecule type" value="Genomic_DNA"/>
</dbReference>
<feature type="region of interest" description="Disordered" evidence="4">
    <location>
        <begin position="193"/>
        <end position="266"/>
    </location>
</feature>
<evidence type="ECO:0000313" key="7">
    <source>
        <dbReference type="Proteomes" id="UP000655588"/>
    </source>
</evidence>
<name>A0A833S4H0_9HYME</name>